<feature type="domain" description="NADP-dependent oxidoreductase" evidence="1">
    <location>
        <begin position="15"/>
        <end position="279"/>
    </location>
</feature>
<dbReference type="PANTHER" id="PTHR43364:SF1">
    <property type="entry name" value="OXIDOREDUCTASE YDHF"/>
    <property type="match status" value="1"/>
</dbReference>
<dbReference type="InterPro" id="IPR023210">
    <property type="entry name" value="NADP_OxRdtase_dom"/>
</dbReference>
<dbReference type="Gene3D" id="3.20.20.100">
    <property type="entry name" value="NADP-dependent oxidoreductase domain"/>
    <property type="match status" value="1"/>
</dbReference>
<dbReference type="RefSeq" id="WP_202009590.1">
    <property type="nucleotide sequence ID" value="NZ_JAERRB010000003.1"/>
</dbReference>
<dbReference type="SUPFAM" id="SSF51430">
    <property type="entry name" value="NAD(P)-linked oxidoreductase"/>
    <property type="match status" value="1"/>
</dbReference>
<reference evidence="2 3" key="1">
    <citation type="submission" date="2021-01" db="EMBL/GenBank/DDBJ databases">
        <title>Chryseolinea sp. Jin1 Genome sequencing and assembly.</title>
        <authorList>
            <person name="Kim I."/>
        </authorList>
    </citation>
    <scope>NUCLEOTIDE SEQUENCE [LARGE SCALE GENOMIC DNA]</scope>
    <source>
        <strain evidence="2 3">Jin1</strain>
    </source>
</reference>
<sequence length="290" mass="32892">MERKKLHKDGPEFSRIVVGAWRWNIDTETVEKLIHTSLDAGMTTFDHADIYGDHGNEEIFGRVLKNNPSLRQRMELVTKCGIKFPSAHRPESWVKHYNTSKAHIVWSAENSLKMLGTDRVDLLLIHRPDPLLNPEEVAEAFSQLRQNGKVLHFGVSNFTPTQFEMLQSYLPFPLVTNQLEISITHHAPLFDGNVDVLMKHRVAPMAWSPLGGGKLVSETPHGLFAKGPHYQATDAQLSLAWLLRHPSSIFPVIGTTKPERVIESGKAVDIRLDLQDWFEMLKVVQGREMP</sequence>
<evidence type="ECO:0000313" key="3">
    <source>
        <dbReference type="Proteomes" id="UP000613030"/>
    </source>
</evidence>
<name>A0ABS1KRU5_9BACT</name>
<evidence type="ECO:0000259" key="1">
    <source>
        <dbReference type="Pfam" id="PF00248"/>
    </source>
</evidence>
<dbReference type="InterPro" id="IPR050523">
    <property type="entry name" value="AKR_Detox_Biosynth"/>
</dbReference>
<keyword evidence="3" id="KW-1185">Reference proteome</keyword>
<protein>
    <submittedName>
        <fullName evidence="2">Aldo/keto reductase</fullName>
    </submittedName>
</protein>
<dbReference type="EMBL" id="JAERRB010000003">
    <property type="protein sequence ID" value="MBL0741942.1"/>
    <property type="molecule type" value="Genomic_DNA"/>
</dbReference>
<accession>A0ABS1KRU5</accession>
<proteinExistence type="predicted"/>
<dbReference type="CDD" id="cd19092">
    <property type="entry name" value="AKR_BsYcsN_EcYdhF-like"/>
    <property type="match status" value="1"/>
</dbReference>
<dbReference type="Proteomes" id="UP000613030">
    <property type="component" value="Unassembled WGS sequence"/>
</dbReference>
<dbReference type="PANTHER" id="PTHR43364">
    <property type="entry name" value="NADH-SPECIFIC METHYLGLYOXAL REDUCTASE-RELATED"/>
    <property type="match status" value="1"/>
</dbReference>
<evidence type="ECO:0000313" key="2">
    <source>
        <dbReference type="EMBL" id="MBL0741942.1"/>
    </source>
</evidence>
<comment type="caution">
    <text evidence="2">The sequence shown here is derived from an EMBL/GenBank/DDBJ whole genome shotgun (WGS) entry which is preliminary data.</text>
</comment>
<dbReference type="Pfam" id="PF00248">
    <property type="entry name" value="Aldo_ket_red"/>
    <property type="match status" value="1"/>
</dbReference>
<gene>
    <name evidence="2" type="ORF">JI741_11980</name>
</gene>
<dbReference type="InterPro" id="IPR036812">
    <property type="entry name" value="NAD(P)_OxRdtase_dom_sf"/>
</dbReference>
<organism evidence="2 3">
    <name type="scientific">Chryseolinea lacunae</name>
    <dbReference type="NCBI Taxonomy" id="2801331"/>
    <lineage>
        <taxon>Bacteria</taxon>
        <taxon>Pseudomonadati</taxon>
        <taxon>Bacteroidota</taxon>
        <taxon>Cytophagia</taxon>
        <taxon>Cytophagales</taxon>
        <taxon>Fulvivirgaceae</taxon>
        <taxon>Chryseolinea</taxon>
    </lineage>
</organism>